<gene>
    <name evidence="4" type="ORF">NIES21_56880</name>
</gene>
<dbReference type="Proteomes" id="UP000218287">
    <property type="component" value="Plasmid Plasmid1 dna"/>
</dbReference>
<dbReference type="EMBL" id="AP018175">
    <property type="protein sequence ID" value="BAY19818.1"/>
    <property type="molecule type" value="Genomic_DNA"/>
</dbReference>
<dbReference type="Gene3D" id="1.20.1260.10">
    <property type="match status" value="1"/>
</dbReference>
<dbReference type="InterPro" id="IPR012347">
    <property type="entry name" value="Ferritin-like"/>
</dbReference>
<dbReference type="AlphaFoldDB" id="A0A1Z4GR24"/>
<name>A0A1Z4GR24_9CYAN</name>
<dbReference type="PANTHER" id="PTHR36933">
    <property type="entry name" value="SLL0788 PROTEIN"/>
    <property type="match status" value="1"/>
</dbReference>
<organism evidence="4 5">
    <name type="scientific">Anabaenopsis circularis NIES-21</name>
    <dbReference type="NCBI Taxonomy" id="1085406"/>
    <lineage>
        <taxon>Bacteria</taxon>
        <taxon>Bacillati</taxon>
        <taxon>Cyanobacteriota</taxon>
        <taxon>Cyanophyceae</taxon>
        <taxon>Nostocales</taxon>
        <taxon>Nodulariaceae</taxon>
        <taxon>Anabaenopsis</taxon>
    </lineage>
</organism>
<dbReference type="OrthoDB" id="517560at2"/>
<keyword evidence="2" id="KW-0732">Signal</keyword>
<evidence type="ECO:0000256" key="2">
    <source>
        <dbReference type="SAM" id="SignalP"/>
    </source>
</evidence>
<evidence type="ECO:0000256" key="1">
    <source>
        <dbReference type="SAM" id="MobiDB-lite"/>
    </source>
</evidence>
<sequence>MKTKTLFYGLAGLLTSSTLAGLVILNNVQAQVSNSEHNTHHPSTETTPPPQRGMMTNMDQHFIEMMVPHHTQAMEIADIALSRAQRPEIKKLAAAIKNDQNREIQQMKAWYKAWYGTEVPARAMNHQEMMARHQRMCQQMNPDMMKMPMNCNMMGMKVDLAALKNAPDFDKEFIRQMVPHHRMAVMMSQMATKKATKPEIRNLAQSIIKTQTAEINQMQQWYQAWYKSNPESR</sequence>
<proteinExistence type="predicted"/>
<dbReference type="Pfam" id="PF03713">
    <property type="entry name" value="DUF305"/>
    <property type="match status" value="1"/>
</dbReference>
<feature type="signal peptide" evidence="2">
    <location>
        <begin position="1"/>
        <end position="20"/>
    </location>
</feature>
<feature type="domain" description="DUF305" evidence="3">
    <location>
        <begin position="59"/>
        <end position="222"/>
    </location>
</feature>
<evidence type="ECO:0000313" key="5">
    <source>
        <dbReference type="Proteomes" id="UP000218287"/>
    </source>
</evidence>
<evidence type="ECO:0000313" key="4">
    <source>
        <dbReference type="EMBL" id="BAY19818.1"/>
    </source>
</evidence>
<geneLocation type="plasmid" evidence="5">
    <name>Plasmid1 dna</name>
</geneLocation>
<keyword evidence="5" id="KW-1185">Reference proteome</keyword>
<feature type="chain" id="PRO_5012577174" description="DUF305 domain-containing protein" evidence="2">
    <location>
        <begin position="21"/>
        <end position="233"/>
    </location>
</feature>
<accession>A0A1Z4GR24</accession>
<dbReference type="PANTHER" id="PTHR36933:SF1">
    <property type="entry name" value="SLL0788 PROTEIN"/>
    <property type="match status" value="1"/>
</dbReference>
<evidence type="ECO:0000259" key="3">
    <source>
        <dbReference type="Pfam" id="PF03713"/>
    </source>
</evidence>
<reference evidence="4 5" key="1">
    <citation type="submission" date="2017-06" db="EMBL/GenBank/DDBJ databases">
        <title>Genome sequencing of cyanobaciteial culture collection at National Institute for Environmental Studies (NIES).</title>
        <authorList>
            <person name="Hirose Y."/>
            <person name="Shimura Y."/>
            <person name="Fujisawa T."/>
            <person name="Nakamura Y."/>
            <person name="Kawachi M."/>
        </authorList>
    </citation>
    <scope>NUCLEOTIDE SEQUENCE [LARGE SCALE GENOMIC DNA]</scope>
    <source>
        <strain evidence="4 5">NIES-21</strain>
        <plasmid evidence="5">Plasmid1 dna</plasmid>
    </source>
</reference>
<protein>
    <recommendedName>
        <fullName evidence="3">DUF305 domain-containing protein</fullName>
    </recommendedName>
</protein>
<keyword evidence="4" id="KW-0614">Plasmid</keyword>
<feature type="region of interest" description="Disordered" evidence="1">
    <location>
        <begin position="33"/>
        <end position="52"/>
    </location>
</feature>
<dbReference type="InterPro" id="IPR005183">
    <property type="entry name" value="DUF305_CopM-like"/>
</dbReference>